<reference evidence="7" key="1">
    <citation type="submission" date="2022-10" db="EMBL/GenBank/DDBJ databases">
        <title>Culturing micro-colonial fungi from biological soil crusts in the Mojave desert and describing Neophaeococcomyces mojavensis, and introducing the new genera and species Taxawa tesnikishii.</title>
        <authorList>
            <person name="Kurbessoian T."/>
            <person name="Stajich J.E."/>
        </authorList>
    </citation>
    <scope>NUCLEOTIDE SEQUENCE</scope>
    <source>
        <strain evidence="7">TK_41</strain>
    </source>
</reference>
<dbReference type="PANTHER" id="PTHR23502">
    <property type="entry name" value="MAJOR FACILITATOR SUPERFAMILY"/>
    <property type="match status" value="1"/>
</dbReference>
<keyword evidence="2 5" id="KW-0812">Transmembrane</keyword>
<dbReference type="Proteomes" id="UP001172673">
    <property type="component" value="Unassembled WGS sequence"/>
</dbReference>
<feature type="transmembrane region" description="Helical" evidence="5">
    <location>
        <begin position="273"/>
        <end position="297"/>
    </location>
</feature>
<sequence length="500" mass="54651">MAGTKGTETPISEEKGALQVEHLAHEAVHDAVQTDDAHDPLNWSAPRKLLCLGSMCIWIFIGPANILVNGTALPEISTTFNVPIASTTYLIAGVSLAYGFASLWWVAFANRWGVRFCYVMCAFAAGLLSIWGARANSFASLIISRILASCFFSSPEVLGPQVIGDVFFLKDRAKAVTVLIICQGSGFTLGPLIGAYVYSDLGWRWTQWIIVIMSLISGVILLFFFPETQYTRSTTADKTKRTYRDDLRFWCVSGGGKPKVHSFVSAFIYPFPYLFHPIVLVVIFWFSICLVTANYLLTVMTFSFAQFYGFSVKASGLTYLSPTLGIVVSIFVSGYMADWYEMRNIRIAAKSGKKPAPETRLLLLLIPGSVGVIGTALFGGCLTDKCHWMGPIAGAFGNLFSFVGGLGVAYAYLLDVYEVRTDAVLVMFHSVKNFAGFGITYAVFPWTAASGFTVPFVVLAMALLVAHIPMAALYFIGPGVRKWTAAKFVTGRPSKHGDSF</sequence>
<feature type="transmembrane region" description="Helical" evidence="5">
    <location>
        <begin position="116"/>
        <end position="133"/>
    </location>
</feature>
<evidence type="ECO:0000256" key="4">
    <source>
        <dbReference type="ARBA" id="ARBA00023136"/>
    </source>
</evidence>
<dbReference type="GO" id="GO:0005886">
    <property type="term" value="C:plasma membrane"/>
    <property type="evidence" value="ECO:0007669"/>
    <property type="project" value="TreeGrafter"/>
</dbReference>
<feature type="transmembrane region" description="Helical" evidence="5">
    <location>
        <begin position="317"/>
        <end position="340"/>
    </location>
</feature>
<evidence type="ECO:0000313" key="8">
    <source>
        <dbReference type="Proteomes" id="UP001172673"/>
    </source>
</evidence>
<name>A0AA38WWX4_9EURO</name>
<evidence type="ECO:0000313" key="7">
    <source>
        <dbReference type="EMBL" id="KAJ9602622.1"/>
    </source>
</evidence>
<dbReference type="Pfam" id="PF07690">
    <property type="entry name" value="MFS_1"/>
    <property type="match status" value="1"/>
</dbReference>
<dbReference type="AlphaFoldDB" id="A0AA38WWX4"/>
<accession>A0AA38WWX4</accession>
<organism evidence="7 8">
    <name type="scientific">Cladophialophora chaetospira</name>
    <dbReference type="NCBI Taxonomy" id="386627"/>
    <lineage>
        <taxon>Eukaryota</taxon>
        <taxon>Fungi</taxon>
        <taxon>Dikarya</taxon>
        <taxon>Ascomycota</taxon>
        <taxon>Pezizomycotina</taxon>
        <taxon>Eurotiomycetes</taxon>
        <taxon>Chaetothyriomycetidae</taxon>
        <taxon>Chaetothyriales</taxon>
        <taxon>Herpotrichiellaceae</taxon>
        <taxon>Cladophialophora</taxon>
    </lineage>
</organism>
<dbReference type="SUPFAM" id="SSF103473">
    <property type="entry name" value="MFS general substrate transporter"/>
    <property type="match status" value="1"/>
</dbReference>
<comment type="caution">
    <text evidence="7">The sequence shown here is derived from an EMBL/GenBank/DDBJ whole genome shotgun (WGS) entry which is preliminary data.</text>
</comment>
<proteinExistence type="predicted"/>
<feature type="transmembrane region" description="Helical" evidence="5">
    <location>
        <begin position="88"/>
        <end position="109"/>
    </location>
</feature>
<evidence type="ECO:0000256" key="1">
    <source>
        <dbReference type="ARBA" id="ARBA00004141"/>
    </source>
</evidence>
<dbReference type="PROSITE" id="PS50850">
    <property type="entry name" value="MFS"/>
    <property type="match status" value="1"/>
</dbReference>
<feature type="transmembrane region" description="Helical" evidence="5">
    <location>
        <begin position="392"/>
        <end position="413"/>
    </location>
</feature>
<evidence type="ECO:0000256" key="2">
    <source>
        <dbReference type="ARBA" id="ARBA00022692"/>
    </source>
</evidence>
<dbReference type="Gene3D" id="1.20.1250.20">
    <property type="entry name" value="MFS general substrate transporter like domains"/>
    <property type="match status" value="1"/>
</dbReference>
<dbReference type="EMBL" id="JAPDRK010000025">
    <property type="protein sequence ID" value="KAJ9602622.1"/>
    <property type="molecule type" value="Genomic_DNA"/>
</dbReference>
<evidence type="ECO:0000256" key="3">
    <source>
        <dbReference type="ARBA" id="ARBA00022989"/>
    </source>
</evidence>
<feature type="transmembrane region" description="Helical" evidence="5">
    <location>
        <begin position="425"/>
        <end position="444"/>
    </location>
</feature>
<protein>
    <recommendedName>
        <fullName evidence="6">Major facilitator superfamily (MFS) profile domain-containing protein</fullName>
    </recommendedName>
</protein>
<dbReference type="GO" id="GO:0022857">
    <property type="term" value="F:transmembrane transporter activity"/>
    <property type="evidence" value="ECO:0007669"/>
    <property type="project" value="InterPro"/>
</dbReference>
<gene>
    <name evidence="7" type="ORF">H2200_012815</name>
</gene>
<dbReference type="InterPro" id="IPR036259">
    <property type="entry name" value="MFS_trans_sf"/>
</dbReference>
<keyword evidence="3 5" id="KW-1133">Transmembrane helix</keyword>
<evidence type="ECO:0000256" key="5">
    <source>
        <dbReference type="SAM" id="Phobius"/>
    </source>
</evidence>
<comment type="subcellular location">
    <subcellularLocation>
        <location evidence="1">Membrane</location>
        <topology evidence="1">Multi-pass membrane protein</topology>
    </subcellularLocation>
</comment>
<dbReference type="PANTHER" id="PTHR23502:SF181">
    <property type="entry name" value="MAJOR FACILITATOR SUPERFAMILY (MFS) PROFILE DOMAIN-CONTAINING PROTEIN"/>
    <property type="match status" value="1"/>
</dbReference>
<feature type="transmembrane region" description="Helical" evidence="5">
    <location>
        <begin position="456"/>
        <end position="477"/>
    </location>
</feature>
<feature type="transmembrane region" description="Helical" evidence="5">
    <location>
        <begin position="49"/>
        <end position="68"/>
    </location>
</feature>
<keyword evidence="8" id="KW-1185">Reference proteome</keyword>
<feature type="transmembrane region" description="Helical" evidence="5">
    <location>
        <begin position="205"/>
        <end position="225"/>
    </location>
</feature>
<feature type="transmembrane region" description="Helical" evidence="5">
    <location>
        <begin position="361"/>
        <end position="380"/>
    </location>
</feature>
<evidence type="ECO:0000259" key="6">
    <source>
        <dbReference type="PROSITE" id="PS50850"/>
    </source>
</evidence>
<dbReference type="InterPro" id="IPR020846">
    <property type="entry name" value="MFS_dom"/>
</dbReference>
<dbReference type="InterPro" id="IPR011701">
    <property type="entry name" value="MFS"/>
</dbReference>
<feature type="transmembrane region" description="Helical" evidence="5">
    <location>
        <begin position="175"/>
        <end position="199"/>
    </location>
</feature>
<feature type="transmembrane region" description="Helical" evidence="5">
    <location>
        <begin position="139"/>
        <end position="163"/>
    </location>
</feature>
<feature type="domain" description="Major facilitator superfamily (MFS) profile" evidence="6">
    <location>
        <begin position="51"/>
        <end position="481"/>
    </location>
</feature>
<keyword evidence="4 5" id="KW-0472">Membrane</keyword>